<dbReference type="Gene3D" id="4.10.1110.10">
    <property type="entry name" value="AN1-like Zinc finger"/>
    <property type="match status" value="1"/>
</dbReference>
<feature type="region of interest" description="Disordered" evidence="5">
    <location>
        <begin position="1"/>
        <end position="53"/>
    </location>
</feature>
<dbReference type="InterPro" id="IPR000058">
    <property type="entry name" value="Znf_AN1"/>
</dbReference>
<dbReference type="SMART" id="SM00154">
    <property type="entry name" value="ZnF_AN1"/>
    <property type="match status" value="1"/>
</dbReference>
<keyword evidence="1" id="KW-0479">Metal-binding</keyword>
<dbReference type="eggNOG" id="KOG3173">
    <property type="taxonomic scope" value="Eukaryota"/>
</dbReference>
<evidence type="ECO:0000256" key="2">
    <source>
        <dbReference type="ARBA" id="ARBA00022771"/>
    </source>
</evidence>
<dbReference type="RefSeq" id="XP_008860872.1">
    <property type="nucleotide sequence ID" value="XM_008862650.1"/>
</dbReference>
<dbReference type="PANTHER" id="PTHR10634">
    <property type="entry name" value="AN1-TYPE ZINC FINGER PROTEIN"/>
    <property type="match status" value="1"/>
</dbReference>
<dbReference type="PROSITE" id="PS51039">
    <property type="entry name" value="ZF_AN1"/>
    <property type="match status" value="1"/>
</dbReference>
<dbReference type="PANTHER" id="PTHR10634:SF67">
    <property type="entry name" value="AN1-TYPE ZINC FINGER PROTEIN 3"/>
    <property type="match status" value="1"/>
</dbReference>
<dbReference type="Pfam" id="PF01428">
    <property type="entry name" value="zf-AN1"/>
    <property type="match status" value="1"/>
</dbReference>
<dbReference type="GO" id="GO:0008270">
    <property type="term" value="F:zinc ion binding"/>
    <property type="evidence" value="ECO:0007669"/>
    <property type="project" value="UniProtKB-KW"/>
</dbReference>
<protein>
    <recommendedName>
        <fullName evidence="6">AN1-type domain-containing protein</fullName>
    </recommendedName>
</protein>
<organism evidence="7">
    <name type="scientific">Aphanomyces invadans</name>
    <dbReference type="NCBI Taxonomy" id="157072"/>
    <lineage>
        <taxon>Eukaryota</taxon>
        <taxon>Sar</taxon>
        <taxon>Stramenopiles</taxon>
        <taxon>Oomycota</taxon>
        <taxon>Saprolegniomycetes</taxon>
        <taxon>Saprolegniales</taxon>
        <taxon>Verrucalvaceae</taxon>
        <taxon>Aphanomyces</taxon>
    </lineage>
</organism>
<evidence type="ECO:0000259" key="6">
    <source>
        <dbReference type="PROSITE" id="PS51039"/>
    </source>
</evidence>
<evidence type="ECO:0000313" key="7">
    <source>
        <dbReference type="EMBL" id="ETW09461.1"/>
    </source>
</evidence>
<dbReference type="AlphaFoldDB" id="A0A024USI4"/>
<dbReference type="SUPFAM" id="SSF118310">
    <property type="entry name" value="AN1-like Zinc finger"/>
    <property type="match status" value="1"/>
</dbReference>
<keyword evidence="2 4" id="KW-0863">Zinc-finger</keyword>
<gene>
    <name evidence="7" type="ORF">H310_00051</name>
</gene>
<dbReference type="OrthoDB" id="756206at2759"/>
<reference evidence="7" key="1">
    <citation type="submission" date="2013-12" db="EMBL/GenBank/DDBJ databases">
        <title>The Genome Sequence of Aphanomyces invadans NJM9701.</title>
        <authorList>
            <consortium name="The Broad Institute Genomics Platform"/>
            <person name="Russ C."/>
            <person name="Tyler B."/>
            <person name="van West P."/>
            <person name="Dieguez-Uribeondo J."/>
            <person name="Young S.K."/>
            <person name="Zeng Q."/>
            <person name="Gargeya S."/>
            <person name="Fitzgerald M."/>
            <person name="Abouelleil A."/>
            <person name="Alvarado L."/>
            <person name="Chapman S.B."/>
            <person name="Gainer-Dewar J."/>
            <person name="Goldberg J."/>
            <person name="Griggs A."/>
            <person name="Gujja S."/>
            <person name="Hansen M."/>
            <person name="Howarth C."/>
            <person name="Imamovic A."/>
            <person name="Ireland A."/>
            <person name="Larimer J."/>
            <person name="McCowan C."/>
            <person name="Murphy C."/>
            <person name="Pearson M."/>
            <person name="Poon T.W."/>
            <person name="Priest M."/>
            <person name="Roberts A."/>
            <person name="Saif S."/>
            <person name="Shea T."/>
            <person name="Sykes S."/>
            <person name="Wortman J."/>
            <person name="Nusbaum C."/>
            <person name="Birren B."/>
        </authorList>
    </citation>
    <scope>NUCLEOTIDE SEQUENCE [LARGE SCALE GENOMIC DNA]</scope>
    <source>
        <strain evidence="7">NJM9701</strain>
    </source>
</reference>
<evidence type="ECO:0000256" key="5">
    <source>
        <dbReference type="SAM" id="MobiDB-lite"/>
    </source>
</evidence>
<feature type="domain" description="AN1-type" evidence="6">
    <location>
        <begin position="101"/>
        <end position="147"/>
    </location>
</feature>
<dbReference type="InterPro" id="IPR050652">
    <property type="entry name" value="AN1_A20_ZnFinger"/>
</dbReference>
<evidence type="ECO:0000256" key="1">
    <source>
        <dbReference type="ARBA" id="ARBA00022723"/>
    </source>
</evidence>
<name>A0A024USI4_9STRA</name>
<dbReference type="VEuPathDB" id="FungiDB:H310_00051"/>
<evidence type="ECO:0000256" key="3">
    <source>
        <dbReference type="ARBA" id="ARBA00022833"/>
    </source>
</evidence>
<sequence>MQNTSGILPSASSTADPSPAPTNAEPQPASVISSTSPPAMSATDANTSSARRIVVPRKTVKGEDECASAALPPMIASTRVTSPLVAVDEEPAKDSIAAPVQGNKRRCWTCKSKISLSAVTCRCGYTFCNRHRYAEEHDCLFNFRQLAKRKLEEENPRIVPLKVARIN</sequence>
<proteinExistence type="predicted"/>
<keyword evidence="3" id="KW-0862">Zinc</keyword>
<feature type="compositionally biased region" description="Low complexity" evidence="5">
    <location>
        <begin position="9"/>
        <end position="24"/>
    </location>
</feature>
<dbReference type="InterPro" id="IPR035896">
    <property type="entry name" value="AN1-like_Znf"/>
</dbReference>
<accession>A0A024USI4</accession>
<feature type="compositionally biased region" description="Polar residues" evidence="5">
    <location>
        <begin position="30"/>
        <end position="50"/>
    </location>
</feature>
<dbReference type="EMBL" id="KI913952">
    <property type="protein sequence ID" value="ETW09461.1"/>
    <property type="molecule type" value="Genomic_DNA"/>
</dbReference>
<evidence type="ECO:0000256" key="4">
    <source>
        <dbReference type="PROSITE-ProRule" id="PRU00449"/>
    </source>
</evidence>
<dbReference type="STRING" id="157072.A0A024USI4"/>
<dbReference type="GeneID" id="20077101"/>